<gene>
    <name evidence="1" type="ORF">RN001_005051</name>
</gene>
<dbReference type="Proteomes" id="UP001353858">
    <property type="component" value="Unassembled WGS sequence"/>
</dbReference>
<dbReference type="AlphaFoldDB" id="A0AAN7SHQ8"/>
<organism evidence="1 2">
    <name type="scientific">Aquatica leii</name>
    <dbReference type="NCBI Taxonomy" id="1421715"/>
    <lineage>
        <taxon>Eukaryota</taxon>
        <taxon>Metazoa</taxon>
        <taxon>Ecdysozoa</taxon>
        <taxon>Arthropoda</taxon>
        <taxon>Hexapoda</taxon>
        <taxon>Insecta</taxon>
        <taxon>Pterygota</taxon>
        <taxon>Neoptera</taxon>
        <taxon>Endopterygota</taxon>
        <taxon>Coleoptera</taxon>
        <taxon>Polyphaga</taxon>
        <taxon>Elateriformia</taxon>
        <taxon>Elateroidea</taxon>
        <taxon>Lampyridae</taxon>
        <taxon>Luciolinae</taxon>
        <taxon>Aquatica</taxon>
    </lineage>
</organism>
<dbReference type="EMBL" id="JARPUR010000002">
    <property type="protein sequence ID" value="KAK4881732.1"/>
    <property type="molecule type" value="Genomic_DNA"/>
</dbReference>
<sequence>MAKPTIFKAMDVEKWCSQRPFYNLEDPNKKIWDVVNEFNVPAILHKVYANLLKEPRNAQSTICVFSEI</sequence>
<evidence type="ECO:0000313" key="1">
    <source>
        <dbReference type="EMBL" id="KAK4881732.1"/>
    </source>
</evidence>
<keyword evidence="2" id="KW-1185">Reference proteome</keyword>
<protein>
    <submittedName>
        <fullName evidence="1">Uncharacterized protein</fullName>
    </submittedName>
</protein>
<reference evidence="2" key="1">
    <citation type="submission" date="2023-01" db="EMBL/GenBank/DDBJ databases">
        <title>Key to firefly adult light organ development and bioluminescence: homeobox transcription factors regulate luciferase expression and transportation to peroxisome.</title>
        <authorList>
            <person name="Fu X."/>
        </authorList>
    </citation>
    <scope>NUCLEOTIDE SEQUENCE [LARGE SCALE GENOMIC DNA]</scope>
</reference>
<name>A0AAN7SHQ8_9COLE</name>
<accession>A0AAN7SHQ8</accession>
<comment type="caution">
    <text evidence="1">The sequence shown here is derived from an EMBL/GenBank/DDBJ whole genome shotgun (WGS) entry which is preliminary data.</text>
</comment>
<evidence type="ECO:0000313" key="2">
    <source>
        <dbReference type="Proteomes" id="UP001353858"/>
    </source>
</evidence>
<proteinExistence type="predicted"/>